<keyword evidence="1" id="KW-0472">Membrane</keyword>
<feature type="transmembrane region" description="Helical" evidence="1">
    <location>
        <begin position="22"/>
        <end position="55"/>
    </location>
</feature>
<keyword evidence="1" id="KW-1133">Transmembrane helix</keyword>
<gene>
    <name evidence="2" type="ORF">EIZ62_31195</name>
</gene>
<dbReference type="AlphaFoldDB" id="A0A6I6FL66"/>
<organism evidence="2 3">
    <name type="scientific">Streptomyces ficellus</name>
    <dbReference type="NCBI Taxonomy" id="1977088"/>
    <lineage>
        <taxon>Bacteria</taxon>
        <taxon>Bacillati</taxon>
        <taxon>Actinomycetota</taxon>
        <taxon>Actinomycetes</taxon>
        <taxon>Kitasatosporales</taxon>
        <taxon>Streptomycetaceae</taxon>
        <taxon>Streptomyces</taxon>
    </lineage>
</organism>
<dbReference type="EMBL" id="CP034279">
    <property type="protein sequence ID" value="QGV82227.1"/>
    <property type="molecule type" value="Genomic_DNA"/>
</dbReference>
<evidence type="ECO:0000256" key="1">
    <source>
        <dbReference type="SAM" id="Phobius"/>
    </source>
</evidence>
<accession>A0A6I6FL66</accession>
<keyword evidence="3" id="KW-1185">Reference proteome</keyword>
<dbReference type="OrthoDB" id="9946052at2"/>
<evidence type="ECO:0000313" key="2">
    <source>
        <dbReference type="EMBL" id="QGV82227.1"/>
    </source>
</evidence>
<sequence length="131" mass="14399">MGLPRPLGAAELDPRRHHSTTVLAGLAVLFVLIAFDGGVVWSALLLGVVLAFAALRRRGAVRAGDRRAERARQRFEKDTKYCGGCDQILLRDRAGDGSFTFRGLPRERFRAEFTRRGAVFPEEKKESGAGS</sequence>
<proteinExistence type="predicted"/>
<dbReference type="KEGG" id="sfic:EIZ62_31195"/>
<dbReference type="RefSeq" id="WP_156695966.1">
    <property type="nucleotide sequence ID" value="NZ_CP034279.1"/>
</dbReference>
<reference evidence="2 3" key="1">
    <citation type="submission" date="2018-12" db="EMBL/GenBank/DDBJ databases">
        <title>Complete genome sequence of Streptomyces ficellus NRRL8067, the producer of ficellomycin, feldamycin and nojirimycin.</title>
        <authorList>
            <person name="Zhang H."/>
            <person name="Yue R."/>
            <person name="Liu Y."/>
            <person name="Li M."/>
            <person name="Mu H."/>
            <person name="Zhang J."/>
        </authorList>
    </citation>
    <scope>NUCLEOTIDE SEQUENCE [LARGE SCALE GENOMIC DNA]</scope>
    <source>
        <strain evidence="2 3">NRRL 8067</strain>
    </source>
</reference>
<name>A0A6I6FL66_9ACTN</name>
<evidence type="ECO:0000313" key="3">
    <source>
        <dbReference type="Proteomes" id="UP000422572"/>
    </source>
</evidence>
<protein>
    <submittedName>
        <fullName evidence="2">Uncharacterized protein</fullName>
    </submittedName>
</protein>
<keyword evidence="1" id="KW-0812">Transmembrane</keyword>
<dbReference type="Proteomes" id="UP000422572">
    <property type="component" value="Chromosome"/>
</dbReference>